<evidence type="ECO:0000313" key="2">
    <source>
        <dbReference type="EMBL" id="MBV0933551.1"/>
    </source>
</evidence>
<dbReference type="Proteomes" id="UP000755551">
    <property type="component" value="Unassembled WGS sequence"/>
</dbReference>
<keyword evidence="1" id="KW-0812">Transmembrane</keyword>
<keyword evidence="3" id="KW-1185">Reference proteome</keyword>
<keyword evidence="1" id="KW-1133">Transmembrane helix</keyword>
<evidence type="ECO:0008006" key="4">
    <source>
        <dbReference type="Google" id="ProtNLM"/>
    </source>
</evidence>
<accession>A0ABS6MCI6</accession>
<feature type="transmembrane region" description="Helical" evidence="1">
    <location>
        <begin position="20"/>
        <end position="38"/>
    </location>
</feature>
<comment type="caution">
    <text evidence="2">The sequence shown here is derived from an EMBL/GenBank/DDBJ whole genome shotgun (WGS) entry which is preliminary data.</text>
</comment>
<reference evidence="2 3" key="1">
    <citation type="submission" date="2021-06" db="EMBL/GenBank/DDBJ databases">
        <title>Bacterium isolated from marine sediment.</title>
        <authorList>
            <person name="Zhu K.-L."/>
            <person name="Du Z.-J."/>
            <person name="Liang Q.-Y."/>
        </authorList>
    </citation>
    <scope>NUCLEOTIDE SEQUENCE [LARGE SCALE GENOMIC DNA]</scope>
    <source>
        <strain evidence="2 3">A346</strain>
    </source>
</reference>
<keyword evidence="1" id="KW-0472">Membrane</keyword>
<name>A0ABS6MCI6_9GAMM</name>
<gene>
    <name evidence="2" type="ORF">KTN04_09395</name>
</gene>
<sequence length="156" mass="17608">MNAFSPIEVHVRSGDRPLRILYLLTFSIGILALAGMPMESDRKWLSLISYVMTGGLICRLQLRKCREDRIMSLNWDVEHRMMSVLTGSGQWVPVDEICRSLSIPGIVQLLVVQRRDRGLPCWLWLTPYCLSPDSARRLHVAITLAAPLAPPPATEN</sequence>
<organism evidence="2 3">
    <name type="scientific">Marinobacterium weihaiense</name>
    <dbReference type="NCBI Taxonomy" id="2851016"/>
    <lineage>
        <taxon>Bacteria</taxon>
        <taxon>Pseudomonadati</taxon>
        <taxon>Pseudomonadota</taxon>
        <taxon>Gammaproteobacteria</taxon>
        <taxon>Oceanospirillales</taxon>
        <taxon>Oceanospirillaceae</taxon>
        <taxon>Marinobacterium</taxon>
    </lineage>
</organism>
<dbReference type="EMBL" id="JAHQZT010000009">
    <property type="protein sequence ID" value="MBV0933551.1"/>
    <property type="molecule type" value="Genomic_DNA"/>
</dbReference>
<feature type="transmembrane region" description="Helical" evidence="1">
    <location>
        <begin position="44"/>
        <end position="62"/>
    </location>
</feature>
<dbReference type="RefSeq" id="WP_217334965.1">
    <property type="nucleotide sequence ID" value="NZ_JAHQZT010000009.1"/>
</dbReference>
<protein>
    <recommendedName>
        <fullName evidence="4">Toxin CptA</fullName>
    </recommendedName>
</protein>
<evidence type="ECO:0000256" key="1">
    <source>
        <dbReference type="SAM" id="Phobius"/>
    </source>
</evidence>
<proteinExistence type="predicted"/>
<evidence type="ECO:0000313" key="3">
    <source>
        <dbReference type="Proteomes" id="UP000755551"/>
    </source>
</evidence>